<organism evidence="1 2">
    <name type="scientific">Algoriphagus taiwanensis</name>
    <dbReference type="NCBI Taxonomy" id="1445656"/>
    <lineage>
        <taxon>Bacteria</taxon>
        <taxon>Pseudomonadati</taxon>
        <taxon>Bacteroidota</taxon>
        <taxon>Cytophagia</taxon>
        <taxon>Cytophagales</taxon>
        <taxon>Cyclobacteriaceae</taxon>
        <taxon>Algoriphagus</taxon>
    </lineage>
</organism>
<evidence type="ECO:0000313" key="2">
    <source>
        <dbReference type="Proteomes" id="UP001307705"/>
    </source>
</evidence>
<sequence>MSALSFIFCCNPLFHCRIYRIILAVGGIMCLAKPTLSQEIGAYKTIASGTFQNIAIWAEWDGSLWVAATTKPNASTDIYIDQTHTVTLSGNEEAKSVFINAETGAGQKLNLNSFNLNVYGSLHAFAGPAPGIPGNAWNSQNWIGNSVGSTLTFKGSSRTLVEKNSWSAQTTQSRYSVIFEADPGELFLIESPFKALSFTVRSGAVLQKVDTSVNPNVCFTLSFNTETTVFGSGPFGELVIEAGATFISECNANILNRSTSSTISALNFDLQNGGTLILEGSNPRIETANFQLNGKIIHRGGSSPKAFLSNSYPDAATPAAVRDIELQGSQNLTLPTSLTLLGNLEKSGSGNFDASSTQLTLFGSSNQEILGFSLTVRDLTLNKSGGVFHPNSNLTITRNLSLIQGVMDLEGNNLLINTSNSGVLSHSGGRWRNVGKMTYFGLPATLTPGNATFPFEDTQNGGTRKVQLLGPSPGGNLSIQFTEYRGADFNPGFNDSDGTPILYRKFSFFEFSDFLPGSTPIEMRISADQLIVGDVTDLRIVGTGYPAPGSNLIGQDPVLLWARREVTFSQLSGVNFTVGSFRTTSILPLNWLKLEGATTPLGNKIRWSVNSEKEILFFEVHRLDFYTRKWEKVGIISPDEQKKEVNDLEFLDQSSKSYLPYAYRILKVNYLGEYSWSEVIRLDPLNPSHSKDITIYPNPYSGGKLGLRLPEGWVRNPKVILQNSLGQTLLEDVWDESLFTQFIQNLPAGLYFFGLEYEGDFIQKRWIKK</sequence>
<name>A0ABQ6PUY0_9BACT</name>
<dbReference type="Proteomes" id="UP001307705">
    <property type="component" value="Unassembled WGS sequence"/>
</dbReference>
<proteinExistence type="predicted"/>
<reference evidence="1 2" key="1">
    <citation type="submission" date="2023-08" db="EMBL/GenBank/DDBJ databases">
        <title>Draft genome sequence of Algoriphagus taiwanensis.</title>
        <authorList>
            <person name="Takatani N."/>
            <person name="Hosokawa M."/>
            <person name="Sawabe T."/>
        </authorList>
    </citation>
    <scope>NUCLEOTIDE SEQUENCE [LARGE SCALE GENOMIC DNA]</scope>
    <source>
        <strain evidence="1 2">JCM 19755</strain>
    </source>
</reference>
<accession>A0ABQ6PUY0</accession>
<keyword evidence="2" id="KW-1185">Reference proteome</keyword>
<dbReference type="InterPro" id="IPR026444">
    <property type="entry name" value="Secre_tail"/>
</dbReference>
<comment type="caution">
    <text evidence="1">The sequence shown here is derived from an EMBL/GenBank/DDBJ whole genome shotgun (WGS) entry which is preliminary data.</text>
</comment>
<evidence type="ECO:0000313" key="1">
    <source>
        <dbReference type="EMBL" id="GMQ31742.1"/>
    </source>
</evidence>
<dbReference type="NCBIfam" id="TIGR04183">
    <property type="entry name" value="Por_Secre_tail"/>
    <property type="match status" value="1"/>
</dbReference>
<evidence type="ECO:0008006" key="3">
    <source>
        <dbReference type="Google" id="ProtNLM"/>
    </source>
</evidence>
<gene>
    <name evidence="1" type="ORF">Ataiwa_00140</name>
</gene>
<dbReference type="EMBL" id="BTPE01000001">
    <property type="protein sequence ID" value="GMQ31742.1"/>
    <property type="molecule type" value="Genomic_DNA"/>
</dbReference>
<protein>
    <recommendedName>
        <fullName evidence="3">T9SS type A sorting domain-containing protein</fullName>
    </recommendedName>
</protein>